<dbReference type="Pfam" id="PF01408">
    <property type="entry name" value="GFO_IDH_MocA"/>
    <property type="match status" value="1"/>
</dbReference>
<dbReference type="AlphaFoldDB" id="A0A6J4UN25"/>
<dbReference type="Gene3D" id="3.40.50.720">
    <property type="entry name" value="NAD(P)-binding Rossmann-like Domain"/>
    <property type="match status" value="1"/>
</dbReference>
<dbReference type="PANTHER" id="PTHR43377">
    <property type="entry name" value="BILIVERDIN REDUCTASE A"/>
    <property type="match status" value="1"/>
</dbReference>
<feature type="domain" description="GFO/IDH/MocA-like oxidoreductase" evidence="2">
    <location>
        <begin position="134"/>
        <end position="254"/>
    </location>
</feature>
<gene>
    <name evidence="3" type="ORF">AVDCRST_MAG43-1277</name>
</gene>
<dbReference type="Pfam" id="PF22725">
    <property type="entry name" value="GFO_IDH_MocA_C3"/>
    <property type="match status" value="1"/>
</dbReference>
<dbReference type="GO" id="GO:0000166">
    <property type="term" value="F:nucleotide binding"/>
    <property type="evidence" value="ECO:0007669"/>
    <property type="project" value="InterPro"/>
</dbReference>
<reference evidence="3" key="1">
    <citation type="submission" date="2020-02" db="EMBL/GenBank/DDBJ databases">
        <authorList>
            <person name="Meier V. D."/>
        </authorList>
    </citation>
    <scope>NUCLEOTIDE SEQUENCE</scope>
    <source>
        <strain evidence="3">AVDCRST_MAG43</strain>
    </source>
</reference>
<dbReference type="InterPro" id="IPR055170">
    <property type="entry name" value="GFO_IDH_MocA-like_dom"/>
</dbReference>
<dbReference type="InterPro" id="IPR051450">
    <property type="entry name" value="Gfo/Idh/MocA_Oxidoreductases"/>
</dbReference>
<dbReference type="PANTHER" id="PTHR43377:SF1">
    <property type="entry name" value="BILIVERDIN REDUCTASE A"/>
    <property type="match status" value="1"/>
</dbReference>
<evidence type="ECO:0000313" key="3">
    <source>
        <dbReference type="EMBL" id="CAA9553715.1"/>
    </source>
</evidence>
<dbReference type="InterPro" id="IPR036291">
    <property type="entry name" value="NAD(P)-bd_dom_sf"/>
</dbReference>
<accession>A0A6J4UN25</accession>
<dbReference type="InterPro" id="IPR000683">
    <property type="entry name" value="Gfo/Idh/MocA-like_OxRdtase_N"/>
</dbReference>
<sequence length="331" mass="35324">MNDTVRIGMISFAHLHAEGYAGCVNSIPHAELVAITDDDPERGRSAAAQFGATFEPDLATLLARDDIDAVIICSENVHHKRLTLAAAEAGKHVLCEKPLATTVEDAQAMIDVCARHGVKLQTAFPVRFNAATVALHDAVRSGQIGAPLAVNARNPGTCPMSWFVEPELAGGGAVIDHTVHVVDALRWIFDAEFTDVYAEIDTRIHDIPADDTGLLMLTMSNGVPVSLDTSWSRPVNWPIWGGVEIEVIGENGVLSLDAYSDVIEIAEIRGPSLAWEATQVSGDPEMVSAFIDAVRNDTPPPVTGEDGLRAVQVALGAYESARTHAPVRLAS</sequence>
<dbReference type="Gene3D" id="3.30.360.10">
    <property type="entry name" value="Dihydrodipicolinate Reductase, domain 2"/>
    <property type="match status" value="1"/>
</dbReference>
<name>A0A6J4UN25_9BACT</name>
<proteinExistence type="predicted"/>
<protein>
    <submittedName>
        <fullName evidence="3">NADH-dependent dyhydrogenase</fullName>
    </submittedName>
</protein>
<feature type="domain" description="Gfo/Idh/MocA-like oxidoreductase N-terminal" evidence="1">
    <location>
        <begin position="24"/>
        <end position="123"/>
    </location>
</feature>
<dbReference type="EMBL" id="CADCWI010000064">
    <property type="protein sequence ID" value="CAA9553715.1"/>
    <property type="molecule type" value="Genomic_DNA"/>
</dbReference>
<evidence type="ECO:0000259" key="1">
    <source>
        <dbReference type="Pfam" id="PF01408"/>
    </source>
</evidence>
<organism evidence="3">
    <name type="scientific">uncultured Thermomicrobiales bacterium</name>
    <dbReference type="NCBI Taxonomy" id="1645740"/>
    <lineage>
        <taxon>Bacteria</taxon>
        <taxon>Pseudomonadati</taxon>
        <taxon>Thermomicrobiota</taxon>
        <taxon>Thermomicrobia</taxon>
        <taxon>Thermomicrobiales</taxon>
        <taxon>environmental samples</taxon>
    </lineage>
</organism>
<evidence type="ECO:0000259" key="2">
    <source>
        <dbReference type="Pfam" id="PF22725"/>
    </source>
</evidence>
<dbReference type="SUPFAM" id="SSF55347">
    <property type="entry name" value="Glyceraldehyde-3-phosphate dehydrogenase-like, C-terminal domain"/>
    <property type="match status" value="1"/>
</dbReference>
<dbReference type="SUPFAM" id="SSF51735">
    <property type="entry name" value="NAD(P)-binding Rossmann-fold domains"/>
    <property type="match status" value="1"/>
</dbReference>